<feature type="compositionally biased region" description="Low complexity" evidence="8">
    <location>
        <begin position="91"/>
        <end position="101"/>
    </location>
</feature>
<dbReference type="GO" id="GO:0005886">
    <property type="term" value="C:plasma membrane"/>
    <property type="evidence" value="ECO:0007669"/>
    <property type="project" value="UniProtKB-SubCell"/>
</dbReference>
<evidence type="ECO:0000256" key="4">
    <source>
        <dbReference type="ARBA" id="ARBA00023136"/>
    </source>
</evidence>
<feature type="site" description="Important for catalytic activity" evidence="7">
    <location>
        <position position="406"/>
    </location>
</feature>
<dbReference type="Gene3D" id="3.30.1490.480">
    <property type="entry name" value="Endolytic murein transglycosylase"/>
    <property type="match status" value="1"/>
</dbReference>
<feature type="transmembrane region" description="Helical" evidence="7">
    <location>
        <begin position="184"/>
        <end position="207"/>
    </location>
</feature>
<sequence>MSDPDARNNGAPNDLFGNLPTASSPLPGNSERDAPAPGSRRAIREAAAREAAAREAAARGAATRDAAAQEATRRGVSASGSRTAPEPAPSPASESAPQTAEVPRRRSSHVALERGDDTAAATHPLPLWESDAPRVDAADPVPADPTTDAPTSTESDEEADAPHLHELFAPEQHRDVPKKRRGRGCLIGLIIMLVILGGAVAGGFAIWGQYGDRISDMMGWGEPKDYEAGIATGEALVTIKQGDTGEPVSIALYEAGVTKTSSVFYDYLIDEGKAVTFYPGVYALQQKMTAAAALEALQNPENRMENTVRVAEGGTVRSTLPQIVDGVGIPLEDLQAAVADPGAYGVAADTLEGWLFPAVYTFDPDVTAKGVIEAMVARTQQSLDEVGVSADDAQKVLTTASIIQREGHTADFDKVSRVIANRLDPANDETHGLLQMDSTAQYGYGLNHDGPVASWPWESVVGDDNPWNTYVHPGLPASPIANPSHAAIEAAANPADGPWFYFVTVNLDTGETVFSATYAEQQAAEAQYRKWCEENPDGGCY</sequence>
<keyword evidence="3 7" id="KW-1133">Transmembrane helix</keyword>
<keyword evidence="2 7" id="KW-0812">Transmembrane</keyword>
<comment type="caution">
    <text evidence="9">The sequence shown here is derived from an EMBL/GenBank/DDBJ whole genome shotgun (WGS) entry which is preliminary data.</text>
</comment>
<dbReference type="Gene3D" id="3.30.160.60">
    <property type="entry name" value="Classic Zinc Finger"/>
    <property type="match status" value="1"/>
</dbReference>
<keyword evidence="5 7" id="KW-0456">Lyase</keyword>
<feature type="compositionally biased region" description="Low complexity" evidence="8">
    <location>
        <begin position="58"/>
        <end position="70"/>
    </location>
</feature>
<evidence type="ECO:0000313" key="10">
    <source>
        <dbReference type="Proteomes" id="UP000664385"/>
    </source>
</evidence>
<feature type="region of interest" description="Disordered" evidence="8">
    <location>
        <begin position="1"/>
        <end position="161"/>
    </location>
</feature>
<dbReference type="NCBIfam" id="TIGR00247">
    <property type="entry name" value="endolytic transglycosylase MltG"/>
    <property type="match status" value="1"/>
</dbReference>
<evidence type="ECO:0000256" key="6">
    <source>
        <dbReference type="ARBA" id="ARBA00023316"/>
    </source>
</evidence>
<evidence type="ECO:0000256" key="7">
    <source>
        <dbReference type="HAMAP-Rule" id="MF_02065"/>
    </source>
</evidence>
<dbReference type="RefSeq" id="WP_179410791.1">
    <property type="nucleotide sequence ID" value="NZ_JAEMWU010000001.1"/>
</dbReference>
<proteinExistence type="inferred from homology"/>
<dbReference type="Proteomes" id="UP000664385">
    <property type="component" value="Unassembled WGS sequence"/>
</dbReference>
<evidence type="ECO:0000256" key="8">
    <source>
        <dbReference type="SAM" id="MobiDB-lite"/>
    </source>
</evidence>
<name>A0A939DXG5_9MICO</name>
<feature type="compositionally biased region" description="Low complexity" evidence="8">
    <location>
        <begin position="138"/>
        <end position="151"/>
    </location>
</feature>
<keyword evidence="4 7" id="KW-0472">Membrane</keyword>
<comment type="subcellular location">
    <subcellularLocation>
        <location evidence="7">Cell membrane</location>
        <topology evidence="7">Single-pass membrane protein</topology>
    </subcellularLocation>
</comment>
<gene>
    <name evidence="7 9" type="primary">mltG</name>
    <name evidence="9" type="ORF">JF543_09340</name>
</gene>
<reference evidence="9" key="1">
    <citation type="submission" date="2020-12" db="EMBL/GenBank/DDBJ databases">
        <title>PHA producing bacteria isolated from mangrove.</title>
        <authorList>
            <person name="Zheng W."/>
            <person name="Yu S."/>
            <person name="Huang Y."/>
        </authorList>
    </citation>
    <scope>NUCLEOTIDE SEQUENCE</scope>
    <source>
        <strain evidence="9">GN8-5</strain>
    </source>
</reference>
<protein>
    <recommendedName>
        <fullName evidence="7">Endolytic murein transglycosylase</fullName>
        <ecNumber evidence="7">4.2.2.29</ecNumber>
    </recommendedName>
    <alternativeName>
        <fullName evidence="7">Peptidoglycan lytic transglycosylase</fullName>
    </alternativeName>
    <alternativeName>
        <fullName evidence="7">Peptidoglycan polymerization terminase</fullName>
    </alternativeName>
</protein>
<dbReference type="HAMAP" id="MF_02065">
    <property type="entry name" value="MltG"/>
    <property type="match status" value="1"/>
</dbReference>
<dbReference type="Pfam" id="PF02618">
    <property type="entry name" value="YceG"/>
    <property type="match status" value="1"/>
</dbReference>
<comment type="similarity">
    <text evidence="7">Belongs to the transglycosylase MltG family.</text>
</comment>
<evidence type="ECO:0000256" key="2">
    <source>
        <dbReference type="ARBA" id="ARBA00022692"/>
    </source>
</evidence>
<dbReference type="PANTHER" id="PTHR30518:SF2">
    <property type="entry name" value="ENDOLYTIC MUREIN TRANSGLYCOSYLASE"/>
    <property type="match status" value="1"/>
</dbReference>
<evidence type="ECO:0000256" key="3">
    <source>
        <dbReference type="ARBA" id="ARBA00022989"/>
    </source>
</evidence>
<dbReference type="PANTHER" id="PTHR30518">
    <property type="entry name" value="ENDOLYTIC MUREIN TRANSGLYCOSYLASE"/>
    <property type="match status" value="1"/>
</dbReference>
<dbReference type="GO" id="GO:0008932">
    <property type="term" value="F:lytic endotransglycosylase activity"/>
    <property type="evidence" value="ECO:0007669"/>
    <property type="project" value="UniProtKB-UniRule"/>
</dbReference>
<dbReference type="GO" id="GO:0071555">
    <property type="term" value="P:cell wall organization"/>
    <property type="evidence" value="ECO:0007669"/>
    <property type="project" value="UniProtKB-KW"/>
</dbReference>
<feature type="compositionally biased region" description="Basic and acidic residues" evidence="8">
    <location>
        <begin position="42"/>
        <end position="57"/>
    </location>
</feature>
<keyword evidence="6 7" id="KW-0961">Cell wall biogenesis/degradation</keyword>
<comment type="catalytic activity">
    <reaction evidence="7">
        <text>a peptidoglycan chain = a peptidoglycan chain with N-acetyl-1,6-anhydromuramyl-[peptide] at the reducing end + a peptidoglycan chain with N-acetylglucosamine at the non-reducing end.</text>
        <dbReference type="EC" id="4.2.2.29"/>
    </reaction>
</comment>
<dbReference type="EMBL" id="JAEMWU010000001">
    <property type="protein sequence ID" value="MBN8206164.1"/>
    <property type="molecule type" value="Genomic_DNA"/>
</dbReference>
<evidence type="ECO:0000256" key="1">
    <source>
        <dbReference type="ARBA" id="ARBA00022475"/>
    </source>
</evidence>
<dbReference type="EC" id="4.2.2.29" evidence="7"/>
<evidence type="ECO:0000256" key="5">
    <source>
        <dbReference type="ARBA" id="ARBA00023239"/>
    </source>
</evidence>
<organism evidence="9 10">
    <name type="scientific">Microbacterium esteraromaticum</name>
    <dbReference type="NCBI Taxonomy" id="57043"/>
    <lineage>
        <taxon>Bacteria</taxon>
        <taxon>Bacillati</taxon>
        <taxon>Actinomycetota</taxon>
        <taxon>Actinomycetes</taxon>
        <taxon>Micrococcales</taxon>
        <taxon>Microbacteriaceae</taxon>
        <taxon>Microbacterium</taxon>
    </lineage>
</organism>
<dbReference type="AlphaFoldDB" id="A0A939DXG5"/>
<comment type="function">
    <text evidence="7">Functions as a peptidoglycan terminase that cleaves nascent peptidoglycan strands endolytically to terminate their elongation.</text>
</comment>
<keyword evidence="1 7" id="KW-1003">Cell membrane</keyword>
<dbReference type="InterPro" id="IPR003770">
    <property type="entry name" value="MLTG-like"/>
</dbReference>
<evidence type="ECO:0000313" key="9">
    <source>
        <dbReference type="EMBL" id="MBN8206164.1"/>
    </source>
</evidence>
<dbReference type="GO" id="GO:0009252">
    <property type="term" value="P:peptidoglycan biosynthetic process"/>
    <property type="evidence" value="ECO:0007669"/>
    <property type="project" value="UniProtKB-UniRule"/>
</dbReference>
<accession>A0A939DXG5</accession>